<keyword evidence="3" id="KW-0479">Metal-binding</keyword>
<evidence type="ECO:0000256" key="1">
    <source>
        <dbReference type="ARBA" id="ARBA00010996"/>
    </source>
</evidence>
<dbReference type="RefSeq" id="WP_166642262.1">
    <property type="nucleotide sequence ID" value="NZ_SNZP01000010.1"/>
</dbReference>
<gene>
    <name evidence="7" type="ORF">DFP86_11056</name>
</gene>
<dbReference type="PROSITE" id="PS51352">
    <property type="entry name" value="THIOREDOXIN_2"/>
    <property type="match status" value="1"/>
</dbReference>
<dbReference type="GO" id="GO:0046872">
    <property type="term" value="F:metal ion binding"/>
    <property type="evidence" value="ECO:0007669"/>
    <property type="project" value="UniProtKB-KW"/>
</dbReference>
<proteinExistence type="inferred from homology"/>
<evidence type="ECO:0000313" key="7">
    <source>
        <dbReference type="EMBL" id="TDR76630.1"/>
    </source>
</evidence>
<feature type="binding site" evidence="3">
    <location>
        <position position="68"/>
    </location>
    <ligand>
        <name>Cu cation</name>
        <dbReference type="ChEBI" id="CHEBI:23378"/>
    </ligand>
</feature>
<evidence type="ECO:0000256" key="5">
    <source>
        <dbReference type="SAM" id="SignalP"/>
    </source>
</evidence>
<name>A0A4R7B3N2_9NEIS</name>
<feature type="domain" description="Thioredoxin" evidence="6">
    <location>
        <begin position="24"/>
        <end position="190"/>
    </location>
</feature>
<comment type="caution">
    <text evidence="7">The sequence shown here is derived from an EMBL/GenBank/DDBJ whole genome shotgun (WGS) entry which is preliminary data.</text>
</comment>
<dbReference type="InterPro" id="IPR003782">
    <property type="entry name" value="SCO1/SenC"/>
</dbReference>
<dbReference type="EMBL" id="SNZP01000010">
    <property type="protein sequence ID" value="TDR76630.1"/>
    <property type="molecule type" value="Genomic_DNA"/>
</dbReference>
<dbReference type="Proteomes" id="UP000295611">
    <property type="component" value="Unassembled WGS sequence"/>
</dbReference>
<keyword evidence="4" id="KW-1015">Disulfide bond</keyword>
<dbReference type="CDD" id="cd02968">
    <property type="entry name" value="SCO"/>
    <property type="match status" value="1"/>
</dbReference>
<dbReference type="PANTHER" id="PTHR12151:SF25">
    <property type="entry name" value="LINALOOL DEHYDRATASE_ISOMERASE DOMAIN-CONTAINING PROTEIN"/>
    <property type="match status" value="1"/>
</dbReference>
<dbReference type="SUPFAM" id="SSF52833">
    <property type="entry name" value="Thioredoxin-like"/>
    <property type="match status" value="1"/>
</dbReference>
<feature type="chain" id="PRO_5020999681" evidence="5">
    <location>
        <begin position="23"/>
        <end position="190"/>
    </location>
</feature>
<evidence type="ECO:0000259" key="6">
    <source>
        <dbReference type="PROSITE" id="PS51352"/>
    </source>
</evidence>
<dbReference type="AlphaFoldDB" id="A0A4R7B3N2"/>
<feature type="disulfide bond" description="Redox-active" evidence="4">
    <location>
        <begin position="64"/>
        <end position="68"/>
    </location>
</feature>
<comment type="similarity">
    <text evidence="1">Belongs to the SCO1/2 family.</text>
</comment>
<dbReference type="Gene3D" id="3.40.30.10">
    <property type="entry name" value="Glutaredoxin"/>
    <property type="match status" value="1"/>
</dbReference>
<reference evidence="7 8" key="1">
    <citation type="submission" date="2019-03" db="EMBL/GenBank/DDBJ databases">
        <title>Genomic Encyclopedia of Type Strains, Phase III (KMG-III): the genomes of soil and plant-associated and newly described type strains.</title>
        <authorList>
            <person name="Whitman W."/>
        </authorList>
    </citation>
    <scope>NUCLEOTIDE SEQUENCE [LARGE SCALE GENOMIC DNA]</scope>
    <source>
        <strain evidence="7 8">CECT 8976</strain>
    </source>
</reference>
<evidence type="ECO:0000313" key="8">
    <source>
        <dbReference type="Proteomes" id="UP000295611"/>
    </source>
</evidence>
<dbReference type="PANTHER" id="PTHR12151">
    <property type="entry name" value="ELECTRON TRANSPORT PROTIN SCO1/SENC FAMILY MEMBER"/>
    <property type="match status" value="1"/>
</dbReference>
<protein>
    <submittedName>
        <fullName evidence="7">Protein SCO1/2</fullName>
    </submittedName>
</protein>
<keyword evidence="5" id="KW-0732">Signal</keyword>
<evidence type="ECO:0000256" key="2">
    <source>
        <dbReference type="ARBA" id="ARBA00023008"/>
    </source>
</evidence>
<keyword evidence="2 3" id="KW-0186">Copper</keyword>
<organism evidence="7 8">
    <name type="scientific">Paludibacterium purpuratum</name>
    <dbReference type="NCBI Taxonomy" id="1144873"/>
    <lineage>
        <taxon>Bacteria</taxon>
        <taxon>Pseudomonadati</taxon>
        <taxon>Pseudomonadota</taxon>
        <taxon>Betaproteobacteria</taxon>
        <taxon>Neisseriales</taxon>
        <taxon>Chromobacteriaceae</taxon>
        <taxon>Paludibacterium</taxon>
    </lineage>
</organism>
<evidence type="ECO:0000256" key="3">
    <source>
        <dbReference type="PIRSR" id="PIRSR603782-1"/>
    </source>
</evidence>
<feature type="binding site" evidence="3">
    <location>
        <position position="153"/>
    </location>
    <ligand>
        <name>Cu cation</name>
        <dbReference type="ChEBI" id="CHEBI:23378"/>
    </ligand>
</feature>
<feature type="signal peptide" evidence="5">
    <location>
        <begin position="1"/>
        <end position="22"/>
    </location>
</feature>
<dbReference type="InterPro" id="IPR013766">
    <property type="entry name" value="Thioredoxin_domain"/>
</dbReference>
<dbReference type="Pfam" id="PF02630">
    <property type="entry name" value="SCO1-SenC"/>
    <property type="match status" value="1"/>
</dbReference>
<feature type="binding site" evidence="3">
    <location>
        <position position="64"/>
    </location>
    <ligand>
        <name>Cu cation</name>
        <dbReference type="ChEBI" id="CHEBI:23378"/>
    </ligand>
</feature>
<evidence type="ECO:0000256" key="4">
    <source>
        <dbReference type="PIRSR" id="PIRSR603782-2"/>
    </source>
</evidence>
<sequence length="190" mass="20920">MQKKSRWLLALSGLLFWTSLMAAPLPGDSIYQLDLSLTDMAGKQVKLADFAGQPLTVSMFYGNCSSACPVLLKKLQASAKKLPTNAYRHLSILLVSLDPANDTADSLNMLIDDDKLDPKVFRLAVARNEADTRQLASVLGIKYRRLDNGTINHSTRIVLLDAQGRVLYHDDRIGVGADAALIEAWHTQLK</sequence>
<keyword evidence="8" id="KW-1185">Reference proteome</keyword>
<dbReference type="InterPro" id="IPR036249">
    <property type="entry name" value="Thioredoxin-like_sf"/>
</dbReference>
<accession>A0A4R7B3N2</accession>